<keyword evidence="15" id="KW-1185">Reference proteome</keyword>
<dbReference type="RefSeq" id="WP_188515734.1">
    <property type="nucleotide sequence ID" value="NZ_BMES01000001.1"/>
</dbReference>
<dbReference type="InterPro" id="IPR001789">
    <property type="entry name" value="Sig_transdc_resp-reg_receiver"/>
</dbReference>
<evidence type="ECO:0000256" key="6">
    <source>
        <dbReference type="ARBA" id="ARBA00022777"/>
    </source>
</evidence>
<dbReference type="PANTHER" id="PTHR43395:SF1">
    <property type="entry name" value="CHEMOTAXIS PROTEIN CHEA"/>
    <property type="match status" value="1"/>
</dbReference>
<reference evidence="14" key="1">
    <citation type="journal article" date="2014" name="Int. J. Syst. Evol. Microbiol.">
        <title>Complete genome sequence of Corynebacterium casei LMG S-19264T (=DSM 44701T), isolated from a smear-ripened cheese.</title>
        <authorList>
            <consortium name="US DOE Joint Genome Institute (JGI-PGF)"/>
            <person name="Walter F."/>
            <person name="Albersmeier A."/>
            <person name="Kalinowski J."/>
            <person name="Ruckert C."/>
        </authorList>
    </citation>
    <scope>NUCLEOTIDE SEQUENCE</scope>
    <source>
        <strain evidence="14">CGMCC 1.12214</strain>
    </source>
</reference>
<feature type="domain" description="HPt" evidence="13">
    <location>
        <begin position="1"/>
        <end position="106"/>
    </location>
</feature>
<dbReference type="PANTHER" id="PTHR43395">
    <property type="entry name" value="SENSOR HISTIDINE KINASE CHEA"/>
    <property type="match status" value="1"/>
</dbReference>
<dbReference type="GO" id="GO:0006935">
    <property type="term" value="P:chemotaxis"/>
    <property type="evidence" value="ECO:0007669"/>
    <property type="project" value="InterPro"/>
</dbReference>
<dbReference type="InterPro" id="IPR004358">
    <property type="entry name" value="Sig_transdc_His_kin-like_C"/>
</dbReference>
<evidence type="ECO:0000259" key="11">
    <source>
        <dbReference type="PROSITE" id="PS50110"/>
    </source>
</evidence>
<dbReference type="SUPFAM" id="SSF52172">
    <property type="entry name" value="CheY-like"/>
    <property type="match status" value="1"/>
</dbReference>
<dbReference type="EC" id="2.7.13.3" evidence="2"/>
<protein>
    <recommendedName>
        <fullName evidence="3">Chemotaxis protein CheA</fullName>
        <ecNumber evidence="2">2.7.13.3</ecNumber>
    </recommendedName>
</protein>
<dbReference type="Pfam" id="PF02518">
    <property type="entry name" value="HATPase_c"/>
    <property type="match status" value="1"/>
</dbReference>
<comment type="caution">
    <text evidence="14">The sequence shown here is derived from an EMBL/GenBank/DDBJ whole genome shotgun (WGS) entry which is preliminary data.</text>
</comment>
<dbReference type="Gene3D" id="3.30.565.10">
    <property type="entry name" value="Histidine kinase-like ATPase, C-terminal domain"/>
    <property type="match status" value="1"/>
</dbReference>
<sequence length="744" mass="79104">MQDIRAQLLEAFDAEHREHLAAIRRELALVEHGQGGDMKDAFRRAHSLKGAARAVDLPAIEELAHRLEAVFTRMLDGSLVVDRAGARVIELGLDAVEAFAAEIAAGGAPRHPQAAIEALEDLLNGTAASDETAAIRPDQAAVVAPGAVEPAPRDAAPQGSLAAPQPQAEFLRVGADQVDSLSEDMHRLSDRLRAGADLLGELRAVQAELTSVARLMGAASARGAKPAEAKRRVEALSRNVGALVRGQTAATQSVDEQARRVRDRVDQLSLTPAETVFGGFGRMARDLARGEGRDVEVLVSGLDIQADRRVLQALKDPVMHLLRNALSHGAEDPEFRARAGKPPHQTVSLSFRSQGGRLHVSVQDDGRGPDLARIEAVAIERGLLPARPPYAPAPPADQLLGLVFEPQFSTAGKVDRLSGRGMGLSVVAEAARALHGDVLLRPAQPWGALAIISAPLMATRQTLLMARAGAREYGIPTHAIERLLRLPLAALESVEGRPAARIRMGARDITVPIIPLAGLAEGGEAQLPVEAGHVKAMLLRRGERRCAVAVDAFLDVQTVLVGPAPALARDDAMASGTVLLDGDRPALTLNPEALMDRWLGEHASASGGRFGLPDWTPAGARRQVTILVVDDSITTRTLEKSILEAQGYAVLLSVDGLDALSRLRSGEALVDLVIADVEMPRMDGFGLLQAIRTDPGLSAIPVILMTSRAAPEDVRRGLDLGARAYISKQNFDQRELLATIGQIL</sequence>
<evidence type="ECO:0000256" key="5">
    <source>
        <dbReference type="ARBA" id="ARBA00022679"/>
    </source>
</evidence>
<evidence type="ECO:0000256" key="10">
    <source>
        <dbReference type="PROSITE-ProRule" id="PRU00169"/>
    </source>
</evidence>
<dbReference type="FunFam" id="3.30.565.10:FF:000016">
    <property type="entry name" value="Chemotaxis protein CheA, putative"/>
    <property type="match status" value="1"/>
</dbReference>
<dbReference type="Proteomes" id="UP000603912">
    <property type="component" value="Unassembled WGS sequence"/>
</dbReference>
<keyword evidence="6 14" id="KW-0418">Kinase</keyword>
<comment type="catalytic activity">
    <reaction evidence="1">
        <text>ATP + protein L-histidine = ADP + protein N-phospho-L-histidine.</text>
        <dbReference type="EC" id="2.7.13.3"/>
    </reaction>
</comment>
<dbReference type="PROSITE" id="PS50110">
    <property type="entry name" value="RESPONSE_REGULATORY"/>
    <property type="match status" value="1"/>
</dbReference>
<dbReference type="SUPFAM" id="SSF55874">
    <property type="entry name" value="ATPase domain of HSP90 chaperone/DNA topoisomerase II/histidine kinase"/>
    <property type="match status" value="1"/>
</dbReference>
<dbReference type="Gene3D" id="3.40.50.2300">
    <property type="match status" value="1"/>
</dbReference>
<dbReference type="PROSITE" id="PS50851">
    <property type="entry name" value="CHEW"/>
    <property type="match status" value="1"/>
</dbReference>
<dbReference type="Pfam" id="PF00072">
    <property type="entry name" value="Response_reg"/>
    <property type="match status" value="1"/>
</dbReference>
<dbReference type="SMART" id="SM00073">
    <property type="entry name" value="HPT"/>
    <property type="match status" value="1"/>
</dbReference>
<dbReference type="SMART" id="SM00448">
    <property type="entry name" value="REC"/>
    <property type="match status" value="1"/>
</dbReference>
<proteinExistence type="predicted"/>
<dbReference type="PRINTS" id="PR00344">
    <property type="entry name" value="BCTRLSENSOR"/>
</dbReference>
<evidence type="ECO:0000256" key="7">
    <source>
        <dbReference type="ARBA" id="ARBA00023012"/>
    </source>
</evidence>
<reference evidence="14" key="2">
    <citation type="submission" date="2020-09" db="EMBL/GenBank/DDBJ databases">
        <authorList>
            <person name="Sun Q."/>
            <person name="Zhou Y."/>
        </authorList>
    </citation>
    <scope>NUCLEOTIDE SEQUENCE</scope>
    <source>
        <strain evidence="14">CGMCC 1.12214</strain>
    </source>
</reference>
<accession>A0A917I3T6</accession>
<dbReference type="InterPro" id="IPR002545">
    <property type="entry name" value="CheW-lke_dom"/>
</dbReference>
<dbReference type="InterPro" id="IPR036890">
    <property type="entry name" value="HATPase_C_sf"/>
</dbReference>
<dbReference type="SMART" id="SM00387">
    <property type="entry name" value="HATPase_c"/>
    <property type="match status" value="1"/>
</dbReference>
<organism evidence="14 15">
    <name type="scientific">Alsobacter metallidurans</name>
    <dbReference type="NCBI Taxonomy" id="340221"/>
    <lineage>
        <taxon>Bacteria</taxon>
        <taxon>Pseudomonadati</taxon>
        <taxon>Pseudomonadota</taxon>
        <taxon>Alphaproteobacteria</taxon>
        <taxon>Hyphomicrobiales</taxon>
        <taxon>Alsobacteraceae</taxon>
        <taxon>Alsobacter</taxon>
    </lineage>
</organism>
<dbReference type="PROSITE" id="PS50894">
    <property type="entry name" value="HPT"/>
    <property type="match status" value="1"/>
</dbReference>
<comment type="function">
    <text evidence="8">Involved in the transmission of sensory signals from the chemoreceptors to the flagellar motors. CheA is autophosphorylated; it can transfer its phosphate group to either CheB or CheY.</text>
</comment>
<evidence type="ECO:0000313" key="15">
    <source>
        <dbReference type="Proteomes" id="UP000603912"/>
    </source>
</evidence>
<feature type="domain" description="CheW-like" evidence="12">
    <location>
        <begin position="460"/>
        <end position="600"/>
    </location>
</feature>
<dbReference type="InterPro" id="IPR036641">
    <property type="entry name" value="HPT_dom_sf"/>
</dbReference>
<evidence type="ECO:0000313" key="14">
    <source>
        <dbReference type="EMBL" id="GGH06164.1"/>
    </source>
</evidence>
<keyword evidence="7" id="KW-0902">Two-component regulatory system</keyword>
<evidence type="ECO:0000259" key="13">
    <source>
        <dbReference type="PROSITE" id="PS50894"/>
    </source>
</evidence>
<evidence type="ECO:0000256" key="1">
    <source>
        <dbReference type="ARBA" id="ARBA00000085"/>
    </source>
</evidence>
<dbReference type="InterPro" id="IPR008207">
    <property type="entry name" value="Sig_transdc_His_kin_Hpt_dom"/>
</dbReference>
<dbReference type="SMART" id="SM00260">
    <property type="entry name" value="CheW"/>
    <property type="match status" value="1"/>
</dbReference>
<gene>
    <name evidence="14" type="ORF">GCM10007036_00410</name>
</gene>
<feature type="modified residue" description="Phosphohistidine" evidence="9">
    <location>
        <position position="46"/>
    </location>
</feature>
<evidence type="ECO:0000256" key="9">
    <source>
        <dbReference type="PROSITE-ProRule" id="PRU00110"/>
    </source>
</evidence>
<feature type="modified residue" description="4-aspartylphosphate" evidence="10">
    <location>
        <position position="676"/>
    </location>
</feature>
<dbReference type="InterPro" id="IPR051315">
    <property type="entry name" value="Bact_Chemotaxis_CheA"/>
</dbReference>
<dbReference type="CDD" id="cd00088">
    <property type="entry name" value="HPT"/>
    <property type="match status" value="1"/>
</dbReference>
<feature type="domain" description="Response regulatory" evidence="11">
    <location>
        <begin position="625"/>
        <end position="743"/>
    </location>
</feature>
<dbReference type="InterPro" id="IPR011006">
    <property type="entry name" value="CheY-like_superfamily"/>
</dbReference>
<keyword evidence="5" id="KW-0808">Transferase</keyword>
<dbReference type="Pfam" id="PF01627">
    <property type="entry name" value="Hpt"/>
    <property type="match status" value="1"/>
</dbReference>
<name>A0A917I3T6_9HYPH</name>
<dbReference type="InterPro" id="IPR036061">
    <property type="entry name" value="CheW-like_dom_sf"/>
</dbReference>
<dbReference type="AlphaFoldDB" id="A0A917I3T6"/>
<evidence type="ECO:0000259" key="12">
    <source>
        <dbReference type="PROSITE" id="PS50851"/>
    </source>
</evidence>
<dbReference type="SUPFAM" id="SSF47226">
    <property type="entry name" value="Histidine-containing phosphotransfer domain, HPT domain"/>
    <property type="match status" value="1"/>
</dbReference>
<dbReference type="GO" id="GO:0000155">
    <property type="term" value="F:phosphorelay sensor kinase activity"/>
    <property type="evidence" value="ECO:0007669"/>
    <property type="project" value="UniProtKB-ARBA"/>
</dbReference>
<evidence type="ECO:0000256" key="8">
    <source>
        <dbReference type="ARBA" id="ARBA00035100"/>
    </source>
</evidence>
<evidence type="ECO:0000256" key="2">
    <source>
        <dbReference type="ARBA" id="ARBA00012438"/>
    </source>
</evidence>
<dbReference type="SUPFAM" id="SSF50341">
    <property type="entry name" value="CheW-like"/>
    <property type="match status" value="1"/>
</dbReference>
<dbReference type="Pfam" id="PF01584">
    <property type="entry name" value="CheW"/>
    <property type="match status" value="1"/>
</dbReference>
<evidence type="ECO:0000256" key="3">
    <source>
        <dbReference type="ARBA" id="ARBA00021495"/>
    </source>
</evidence>
<dbReference type="EMBL" id="BMES01000001">
    <property type="protein sequence ID" value="GGH06164.1"/>
    <property type="molecule type" value="Genomic_DNA"/>
</dbReference>
<keyword evidence="4 10" id="KW-0597">Phosphoprotein</keyword>
<dbReference type="InterPro" id="IPR003594">
    <property type="entry name" value="HATPase_dom"/>
</dbReference>
<dbReference type="Gene3D" id="1.20.120.160">
    <property type="entry name" value="HPT domain"/>
    <property type="match status" value="1"/>
</dbReference>
<evidence type="ECO:0000256" key="4">
    <source>
        <dbReference type="ARBA" id="ARBA00022553"/>
    </source>
</evidence>